<dbReference type="InterPro" id="IPR036390">
    <property type="entry name" value="WH_DNA-bd_sf"/>
</dbReference>
<keyword evidence="6" id="KW-1185">Reference proteome</keyword>
<dbReference type="OrthoDB" id="582199at2"/>
<dbReference type="Pfam" id="PF01047">
    <property type="entry name" value="MarR"/>
    <property type="match status" value="1"/>
</dbReference>
<dbReference type="InterPro" id="IPR036388">
    <property type="entry name" value="WH-like_DNA-bd_sf"/>
</dbReference>
<evidence type="ECO:0000256" key="2">
    <source>
        <dbReference type="ARBA" id="ARBA00023125"/>
    </source>
</evidence>
<dbReference type="PROSITE" id="PS50995">
    <property type="entry name" value="HTH_MARR_2"/>
    <property type="match status" value="1"/>
</dbReference>
<evidence type="ECO:0000256" key="3">
    <source>
        <dbReference type="ARBA" id="ARBA00023163"/>
    </source>
</evidence>
<name>A0A545SLN8_9RHOB</name>
<dbReference type="Proteomes" id="UP000315816">
    <property type="component" value="Unassembled WGS sequence"/>
</dbReference>
<dbReference type="GO" id="GO:0003677">
    <property type="term" value="F:DNA binding"/>
    <property type="evidence" value="ECO:0007669"/>
    <property type="project" value="UniProtKB-KW"/>
</dbReference>
<dbReference type="EMBL" id="VICH01000014">
    <property type="protein sequence ID" value="TQV65882.1"/>
    <property type="molecule type" value="Genomic_DNA"/>
</dbReference>
<dbReference type="InterPro" id="IPR000835">
    <property type="entry name" value="HTH_MarR-typ"/>
</dbReference>
<dbReference type="InterPro" id="IPR039422">
    <property type="entry name" value="MarR/SlyA-like"/>
</dbReference>
<evidence type="ECO:0000313" key="6">
    <source>
        <dbReference type="Proteomes" id="UP000315816"/>
    </source>
</evidence>
<dbReference type="Gene3D" id="1.10.10.10">
    <property type="entry name" value="Winged helix-like DNA-binding domain superfamily/Winged helix DNA-binding domain"/>
    <property type="match status" value="1"/>
</dbReference>
<proteinExistence type="predicted"/>
<dbReference type="PANTHER" id="PTHR33164:SF64">
    <property type="entry name" value="TRANSCRIPTIONAL REGULATOR SLYA"/>
    <property type="match status" value="1"/>
</dbReference>
<comment type="caution">
    <text evidence="5">The sequence shown here is derived from an EMBL/GenBank/DDBJ whole genome shotgun (WGS) entry which is preliminary data.</text>
</comment>
<accession>A0A545SLN8</accession>
<dbReference type="GO" id="GO:0006950">
    <property type="term" value="P:response to stress"/>
    <property type="evidence" value="ECO:0007669"/>
    <property type="project" value="TreeGrafter"/>
</dbReference>
<dbReference type="SUPFAM" id="SSF46785">
    <property type="entry name" value="Winged helix' DNA-binding domain"/>
    <property type="match status" value="1"/>
</dbReference>
<keyword evidence="1" id="KW-0805">Transcription regulation</keyword>
<dbReference type="PRINTS" id="PR00598">
    <property type="entry name" value="HTHMARR"/>
</dbReference>
<gene>
    <name evidence="5" type="ORF">FIL88_15455</name>
</gene>
<feature type="domain" description="HTH marR-type" evidence="4">
    <location>
        <begin position="20"/>
        <end position="155"/>
    </location>
</feature>
<dbReference type="SMART" id="SM00347">
    <property type="entry name" value="HTH_MARR"/>
    <property type="match status" value="1"/>
</dbReference>
<dbReference type="GO" id="GO:0003700">
    <property type="term" value="F:DNA-binding transcription factor activity"/>
    <property type="evidence" value="ECO:0007669"/>
    <property type="project" value="InterPro"/>
</dbReference>
<evidence type="ECO:0000313" key="5">
    <source>
        <dbReference type="EMBL" id="TQV65882.1"/>
    </source>
</evidence>
<keyword evidence="2" id="KW-0238">DNA-binding</keyword>
<dbReference type="PANTHER" id="PTHR33164">
    <property type="entry name" value="TRANSCRIPTIONAL REGULATOR, MARR FAMILY"/>
    <property type="match status" value="1"/>
</dbReference>
<dbReference type="AlphaFoldDB" id="A0A545SLN8"/>
<evidence type="ECO:0000259" key="4">
    <source>
        <dbReference type="PROSITE" id="PS50995"/>
    </source>
</evidence>
<evidence type="ECO:0000256" key="1">
    <source>
        <dbReference type="ARBA" id="ARBA00023015"/>
    </source>
</evidence>
<organism evidence="5 6">
    <name type="scientific">Aliiroseovarius halocynthiae</name>
    <dbReference type="NCBI Taxonomy" id="985055"/>
    <lineage>
        <taxon>Bacteria</taxon>
        <taxon>Pseudomonadati</taxon>
        <taxon>Pseudomonadota</taxon>
        <taxon>Alphaproteobacteria</taxon>
        <taxon>Rhodobacterales</taxon>
        <taxon>Paracoccaceae</taxon>
        <taxon>Aliiroseovarius</taxon>
    </lineage>
</organism>
<keyword evidence="3" id="KW-0804">Transcription</keyword>
<reference evidence="5 6" key="1">
    <citation type="submission" date="2019-06" db="EMBL/GenBank/DDBJ databases">
        <title>A novel species of marine bacteria.</title>
        <authorList>
            <person name="Wang Y."/>
        </authorList>
    </citation>
    <scope>NUCLEOTIDE SEQUENCE [LARGE SCALE GENOMIC DNA]</scope>
    <source>
        <strain evidence="5 6">MA1-10</strain>
    </source>
</reference>
<protein>
    <submittedName>
        <fullName evidence="5">MarR family transcriptional regulator</fullName>
    </submittedName>
</protein>
<sequence length="163" mass="18455">MRLLTQKGIYAMNAHSDLNTDDVEPELHALMGVFSLYTYIDTNMRQQGVDCDGPGVERKVLVKLDRPKRIGTLARDISALPSTMTTVADQMEERGLIERVRDPKDRRAWLLCLTEKGHEQRREIVGLADTLLHETLGLSEDEVKAFAKVSLKIHMKIQELNNG</sequence>